<reference evidence="2 3" key="1">
    <citation type="journal article" date="2022" name="Nat. Ecol. Evol.">
        <title>A masculinizing supergene underlies an exaggerated male reproductive morph in a spider.</title>
        <authorList>
            <person name="Hendrickx F."/>
            <person name="De Corte Z."/>
            <person name="Sonet G."/>
            <person name="Van Belleghem S.M."/>
            <person name="Kostlbacher S."/>
            <person name="Vangestel C."/>
        </authorList>
    </citation>
    <scope>NUCLEOTIDE SEQUENCE [LARGE SCALE GENOMIC DNA]</scope>
    <source>
        <strain evidence="2">W744_W776</strain>
    </source>
</reference>
<organism evidence="2 3">
    <name type="scientific">Oedothorax gibbosus</name>
    <dbReference type="NCBI Taxonomy" id="931172"/>
    <lineage>
        <taxon>Eukaryota</taxon>
        <taxon>Metazoa</taxon>
        <taxon>Ecdysozoa</taxon>
        <taxon>Arthropoda</taxon>
        <taxon>Chelicerata</taxon>
        <taxon>Arachnida</taxon>
        <taxon>Araneae</taxon>
        <taxon>Araneomorphae</taxon>
        <taxon>Entelegynae</taxon>
        <taxon>Araneoidea</taxon>
        <taxon>Linyphiidae</taxon>
        <taxon>Erigoninae</taxon>
        <taxon>Oedothorax</taxon>
    </lineage>
</organism>
<accession>A0AAV6TT36</accession>
<proteinExistence type="predicted"/>
<dbReference type="Proteomes" id="UP000827092">
    <property type="component" value="Unassembled WGS sequence"/>
</dbReference>
<feature type="region of interest" description="Disordered" evidence="1">
    <location>
        <begin position="46"/>
        <end position="97"/>
    </location>
</feature>
<dbReference type="EMBL" id="JAFNEN010001115">
    <property type="protein sequence ID" value="KAG8174923.1"/>
    <property type="molecule type" value="Genomic_DNA"/>
</dbReference>
<evidence type="ECO:0000256" key="1">
    <source>
        <dbReference type="SAM" id="MobiDB-lite"/>
    </source>
</evidence>
<sequence length="97" mass="10608">MANPSGSHGHSPRFWNCTPVRSIKVARLKIAHGQLLCLLQRLYPMEMTPDSSDGIPKENHTISTEHPVSSDPKGVSSKKDESSQPQSRGETRGDKGT</sequence>
<protein>
    <submittedName>
        <fullName evidence="2">Uncharacterized protein</fullName>
    </submittedName>
</protein>
<name>A0AAV6TT36_9ARAC</name>
<evidence type="ECO:0000313" key="3">
    <source>
        <dbReference type="Proteomes" id="UP000827092"/>
    </source>
</evidence>
<feature type="non-terminal residue" evidence="2">
    <location>
        <position position="97"/>
    </location>
</feature>
<keyword evidence="3" id="KW-1185">Reference proteome</keyword>
<gene>
    <name evidence="2" type="ORF">JTE90_020202</name>
</gene>
<evidence type="ECO:0000313" key="2">
    <source>
        <dbReference type="EMBL" id="KAG8174923.1"/>
    </source>
</evidence>
<comment type="caution">
    <text evidence="2">The sequence shown here is derived from an EMBL/GenBank/DDBJ whole genome shotgun (WGS) entry which is preliminary data.</text>
</comment>
<dbReference type="AlphaFoldDB" id="A0AAV6TT36"/>